<dbReference type="PROSITE" id="PS50943">
    <property type="entry name" value="HTH_CROC1"/>
    <property type="match status" value="1"/>
</dbReference>
<dbReference type="EMBL" id="JAYFSJ010000001">
    <property type="protein sequence ID" value="MEN7429182.1"/>
    <property type="molecule type" value="Genomic_DNA"/>
</dbReference>
<reference evidence="2 3" key="1">
    <citation type="submission" date="2023-12" db="EMBL/GenBank/DDBJ databases">
        <title>Chromobacterium sp. strain TRC.1.1.SA producing antimicrobial pigment.</title>
        <authorList>
            <person name="Verma N."/>
            <person name="Choksket S."/>
            <person name="Pinnaka A.K."/>
            <person name="Korpole S."/>
        </authorList>
    </citation>
    <scope>NUCLEOTIDE SEQUENCE [LARGE SCALE GENOMIC DNA]</scope>
    <source>
        <strain evidence="2 3">TRC1.1.SA</strain>
    </source>
</reference>
<dbReference type="Proteomes" id="UP001405405">
    <property type="component" value="Unassembled WGS sequence"/>
</dbReference>
<accession>A0ABV0CDJ3</accession>
<gene>
    <name evidence="2" type="ORF">VA599_00405</name>
</gene>
<name>A0ABV0CDJ3_9NEIS</name>
<dbReference type="RefSeq" id="WP_346787558.1">
    <property type="nucleotide sequence ID" value="NZ_JAYFSJ010000001.1"/>
</dbReference>
<organism evidence="2 3">
    <name type="scientific">Chromobacterium indicum</name>
    <dbReference type="NCBI Taxonomy" id="3110228"/>
    <lineage>
        <taxon>Bacteria</taxon>
        <taxon>Pseudomonadati</taxon>
        <taxon>Pseudomonadota</taxon>
        <taxon>Betaproteobacteria</taxon>
        <taxon>Neisseriales</taxon>
        <taxon>Chromobacteriaceae</taxon>
        <taxon>Chromobacterium</taxon>
    </lineage>
</organism>
<evidence type="ECO:0000259" key="1">
    <source>
        <dbReference type="PROSITE" id="PS50943"/>
    </source>
</evidence>
<evidence type="ECO:0000313" key="3">
    <source>
        <dbReference type="Proteomes" id="UP001405405"/>
    </source>
</evidence>
<protein>
    <submittedName>
        <fullName evidence="2">Helix-turn-helix transcriptional regulator</fullName>
    </submittedName>
</protein>
<dbReference type="InterPro" id="IPR001387">
    <property type="entry name" value="Cro/C1-type_HTH"/>
</dbReference>
<feature type="domain" description="HTH cro/C1-type" evidence="1">
    <location>
        <begin position="8"/>
        <end position="61"/>
    </location>
</feature>
<dbReference type="SUPFAM" id="SSF47413">
    <property type="entry name" value="lambda repressor-like DNA-binding domains"/>
    <property type="match status" value="1"/>
</dbReference>
<dbReference type="InterPro" id="IPR010982">
    <property type="entry name" value="Lambda_DNA-bd_dom_sf"/>
</dbReference>
<dbReference type="SMART" id="SM00530">
    <property type="entry name" value="HTH_XRE"/>
    <property type="match status" value="1"/>
</dbReference>
<dbReference type="Gene3D" id="1.10.260.40">
    <property type="entry name" value="lambda repressor-like DNA-binding domains"/>
    <property type="match status" value="1"/>
</dbReference>
<sequence>MSTYGERVRTRRVELGMSQKELADLIGAPYQSTISNIENRNSASRNTLELARALRVSYEWLETGRGEKELPIENSERPVLLTEASLDDILLEVERRGAGDSARLLAELILKNSKGG</sequence>
<keyword evidence="3" id="KW-1185">Reference proteome</keyword>
<dbReference type="CDD" id="cd00093">
    <property type="entry name" value="HTH_XRE"/>
    <property type="match status" value="1"/>
</dbReference>
<dbReference type="Pfam" id="PF01381">
    <property type="entry name" value="HTH_3"/>
    <property type="match status" value="1"/>
</dbReference>
<comment type="caution">
    <text evidence="2">The sequence shown here is derived from an EMBL/GenBank/DDBJ whole genome shotgun (WGS) entry which is preliminary data.</text>
</comment>
<evidence type="ECO:0000313" key="2">
    <source>
        <dbReference type="EMBL" id="MEN7429182.1"/>
    </source>
</evidence>
<proteinExistence type="predicted"/>